<dbReference type="PANTHER" id="PTHR46534:SF1">
    <property type="entry name" value="IGGFC-BINDING PROTEIN N-TERMINAL DOMAIN-CONTAINING PROTEIN"/>
    <property type="match status" value="1"/>
</dbReference>
<evidence type="ECO:0000256" key="1">
    <source>
        <dbReference type="SAM" id="SignalP"/>
    </source>
</evidence>
<reference evidence="4" key="1">
    <citation type="submission" date="2025-08" db="UniProtKB">
        <authorList>
            <consortium name="RefSeq"/>
        </authorList>
    </citation>
    <scope>IDENTIFICATION</scope>
    <source>
        <tissue evidence="4">Gonad</tissue>
    </source>
</reference>
<evidence type="ECO:0000259" key="2">
    <source>
        <dbReference type="Pfam" id="PF17517"/>
    </source>
</evidence>
<feature type="domain" description="IgGFc-binding protein N-terminal" evidence="2">
    <location>
        <begin position="495"/>
        <end position="720"/>
    </location>
</feature>
<dbReference type="AlphaFoldDB" id="A0A6P4ZL17"/>
<sequence length="806" mass="86379">MRWTVLVLALLLSVSIGGTNGQGVRDNRGTEFLLTFLENFQRQGHQPALFISTRSPTATVTITLPSTGQTTTVTATNGQVTEVDLNRVAVELRGSRKSDKAIHVTSDEEIVIYGVFAEWATSDAYLALPTDVLGTEYFVACMTVRRAWSEEGWYNLPTEIGIVGVYDGTTITINPTQDLTFGGTNYPAGQDFTVSLDRFQTLQVQSTEDLTGSRITSSHPVSVLSGNLFTVIGNNQQGSGDHIVEMMPPVDTWGKEFVTAPIAKRTAGDIFRVVAARDNTEVTVTGRNPRNLDAGQFWEFEAGSSEYLHVTSNEPVLLVQYSKTAAADNTDTDPFSMIIPPVAQFEADYTFSTVELLYNGGAGTTHHVNLVIQSADKSGIIFDGQPLPGSTVWHPVPGTTYEATDLTISAGTHTATHSSPIATFGLFSYGLTNLEAYGYPGGLRLAQIGGACTPTQTVANDRVDNDCDGRVDEELRNGIDDDGDGLIDEDIASGESTEDLTGSRITSSHPVSVLSGNLFTVIGNNQQGSGDHIVEMMPPVDTWGKEFVTAPIAKRTAGDIFRVVAARDNTEVTVTGRNPRNLDAGQFWEFEAGSNEYLHVTSNEPVLLVQYSKTAAADNTDTDPFSMIIPPVAQFEADYTFSTVELLYNGGAGTTHHVNLVIQSADKAGIIFDGQPLPGSTVWNPVPGTTYEATDLTISAGTHTATHSSPIATFGLFSYGLTNLEAYGYPGGLRLAQIGGACTPTQTVANDRVDNDCDGRVDEELRNGIDDDGDGLIDEDIASGGTDVGRRPIFKISTIYPSLPQG</sequence>
<gene>
    <name evidence="4" type="primary">LOC109474489</name>
</gene>
<feature type="signal peptide" evidence="1">
    <location>
        <begin position="1"/>
        <end position="21"/>
    </location>
</feature>
<keyword evidence="3" id="KW-1185">Reference proteome</keyword>
<dbReference type="Proteomes" id="UP000515135">
    <property type="component" value="Unplaced"/>
</dbReference>
<dbReference type="Pfam" id="PF17517">
    <property type="entry name" value="IgGFc_binding"/>
    <property type="match status" value="2"/>
</dbReference>
<feature type="domain" description="IgGFc-binding protein N-terminal" evidence="2">
    <location>
        <begin position="123"/>
        <end position="430"/>
    </location>
</feature>
<name>A0A6P4ZL17_BRABE</name>
<dbReference type="OrthoDB" id="10005154at2759"/>
<feature type="chain" id="PRO_5028399746" evidence="1">
    <location>
        <begin position="22"/>
        <end position="806"/>
    </location>
</feature>
<organism evidence="3 4">
    <name type="scientific">Branchiostoma belcheri</name>
    <name type="common">Amphioxus</name>
    <dbReference type="NCBI Taxonomy" id="7741"/>
    <lineage>
        <taxon>Eukaryota</taxon>
        <taxon>Metazoa</taxon>
        <taxon>Chordata</taxon>
        <taxon>Cephalochordata</taxon>
        <taxon>Leptocardii</taxon>
        <taxon>Amphioxiformes</taxon>
        <taxon>Branchiostomatidae</taxon>
        <taxon>Branchiostoma</taxon>
    </lineage>
</organism>
<dbReference type="PANTHER" id="PTHR46534">
    <property type="entry name" value="IGGFC_BINDING DOMAIN-CONTAINING PROTEIN"/>
    <property type="match status" value="1"/>
</dbReference>
<proteinExistence type="predicted"/>
<evidence type="ECO:0000313" key="4">
    <source>
        <dbReference type="RefSeq" id="XP_019630341.1"/>
    </source>
</evidence>
<protein>
    <submittedName>
        <fullName evidence="4">IgGFc-binding protein-like</fullName>
    </submittedName>
</protein>
<dbReference type="InterPro" id="IPR035234">
    <property type="entry name" value="IgGFc-bd_N"/>
</dbReference>
<dbReference type="GeneID" id="109474489"/>
<accession>A0A6P4ZL17</accession>
<keyword evidence="1" id="KW-0732">Signal</keyword>
<dbReference type="KEGG" id="bbel:109474489"/>
<evidence type="ECO:0000313" key="3">
    <source>
        <dbReference type="Proteomes" id="UP000515135"/>
    </source>
</evidence>
<dbReference type="RefSeq" id="XP_019630341.1">
    <property type="nucleotide sequence ID" value="XM_019774782.1"/>
</dbReference>